<reference evidence="1" key="1">
    <citation type="journal article" date="2014" name="Int. J. Syst. Evol. Microbiol.">
        <title>Complete genome sequence of Corynebacterium casei LMG S-19264T (=DSM 44701T), isolated from a smear-ripened cheese.</title>
        <authorList>
            <consortium name="US DOE Joint Genome Institute (JGI-PGF)"/>
            <person name="Walter F."/>
            <person name="Albersmeier A."/>
            <person name="Kalinowski J."/>
            <person name="Ruckert C."/>
        </authorList>
    </citation>
    <scope>NUCLEOTIDE SEQUENCE</scope>
    <source>
        <strain evidence="1">JCM 19596</strain>
    </source>
</reference>
<organism evidence="1 2">
    <name type="scientific">Halocalculus aciditolerans</name>
    <dbReference type="NCBI Taxonomy" id="1383812"/>
    <lineage>
        <taxon>Archaea</taxon>
        <taxon>Methanobacteriati</taxon>
        <taxon>Methanobacteriota</taxon>
        <taxon>Stenosarchaea group</taxon>
        <taxon>Halobacteria</taxon>
        <taxon>Halobacteriales</taxon>
        <taxon>Halobacteriaceae</taxon>
        <taxon>Halocalculus</taxon>
    </lineage>
</organism>
<comment type="caution">
    <text evidence="1">The sequence shown here is derived from an EMBL/GenBank/DDBJ whole genome shotgun (WGS) entry which is preliminary data.</text>
</comment>
<protein>
    <recommendedName>
        <fullName evidence="3">DUF4157 domain-containing protein</fullName>
    </recommendedName>
</protein>
<dbReference type="NCBIfam" id="NF038145">
    <property type="entry name" value="Hvo_1808_fam"/>
    <property type="match status" value="1"/>
</dbReference>
<dbReference type="InterPro" id="IPR047792">
    <property type="entry name" value="Hvo_1808-like"/>
</dbReference>
<proteinExistence type="predicted"/>
<evidence type="ECO:0000313" key="2">
    <source>
        <dbReference type="Proteomes" id="UP000607197"/>
    </source>
</evidence>
<dbReference type="Proteomes" id="UP000607197">
    <property type="component" value="Unassembled WGS sequence"/>
</dbReference>
<accession>A0A830FM58</accession>
<dbReference type="EMBL" id="BMPG01000004">
    <property type="protein sequence ID" value="GGL69541.1"/>
    <property type="molecule type" value="Genomic_DNA"/>
</dbReference>
<name>A0A830FM58_9EURY</name>
<gene>
    <name evidence="1" type="ORF">GCM10009039_29350</name>
</gene>
<evidence type="ECO:0008006" key="3">
    <source>
        <dbReference type="Google" id="ProtNLM"/>
    </source>
</evidence>
<reference evidence="1" key="2">
    <citation type="submission" date="2020-09" db="EMBL/GenBank/DDBJ databases">
        <authorList>
            <person name="Sun Q."/>
            <person name="Ohkuma M."/>
        </authorList>
    </citation>
    <scope>NUCLEOTIDE SEQUENCE</scope>
    <source>
        <strain evidence="1">JCM 19596</strain>
    </source>
</reference>
<evidence type="ECO:0000313" key="1">
    <source>
        <dbReference type="EMBL" id="GGL69541.1"/>
    </source>
</evidence>
<dbReference type="PROSITE" id="PS51257">
    <property type="entry name" value="PROKAR_LIPOPROTEIN"/>
    <property type="match status" value="1"/>
</dbReference>
<keyword evidence="2" id="KW-1185">Reference proteome</keyword>
<sequence>MVMRTRSVLAVAALLVFAGCVGTPVTQPLAGSADAPPDPATDQLGWEAGYWYNESLAITTDDGLNESEFQAVVNRAMARDEHIRNIEFEKQVPVEVMTREEYRQQSNGGGSPSEARLAFDNAKFQSLFLVGQDENSLSVQQSNQGSSVLGFYSPSKDEIVIVTNGENAVIDELTLAHELDHALQFRNFEMGYASPTRDASNAHSGLIEGDARYVENRYEEYCGEAWQCVKPEPKSGSSSGSGGSSLNLGVYIVKYFPYSDGPGFVGALKDAGGWDAVNDAYSDPPDTAKEVALPETYPEAGHTNVSLADTSDGEWDRVTVPGRAPYGEVGVAGITAMVAYPSYDDSKEGGVVKPRTFLNYKPNGDVQSDDPFNYTNRYADGWTGDKLYVYQNAADETAYVWRVTWESPGDAQTFASGYRNVLAYWGGETVNDANTRYRIADGGFRGAYFLQTSGTTTTIVYAPRASDLDDVRQGTPT</sequence>
<dbReference type="AlphaFoldDB" id="A0A830FM58"/>